<gene>
    <name evidence="1" type="ORF">J2I46_24790</name>
</gene>
<dbReference type="EMBL" id="JAFMYW010000009">
    <property type="protein sequence ID" value="MBO0951824.1"/>
    <property type="molecule type" value="Genomic_DNA"/>
</dbReference>
<evidence type="ECO:0000313" key="1">
    <source>
        <dbReference type="EMBL" id="MBO0951824.1"/>
    </source>
</evidence>
<comment type="caution">
    <text evidence="1">The sequence shown here is derived from an EMBL/GenBank/DDBJ whole genome shotgun (WGS) entry which is preliminary data.</text>
</comment>
<organism evidence="1 2">
    <name type="scientific">Fibrella forsythiae</name>
    <dbReference type="NCBI Taxonomy" id="2817061"/>
    <lineage>
        <taxon>Bacteria</taxon>
        <taxon>Pseudomonadati</taxon>
        <taxon>Bacteroidota</taxon>
        <taxon>Cytophagia</taxon>
        <taxon>Cytophagales</taxon>
        <taxon>Spirosomataceae</taxon>
        <taxon>Fibrella</taxon>
    </lineage>
</organism>
<dbReference type="RefSeq" id="WP_207331781.1">
    <property type="nucleotide sequence ID" value="NZ_JAFMYW010000009.1"/>
</dbReference>
<sequence length="107" mass="11580">MDMKAATFTLDVKGLELPEDVRQEISLALNNTLMRKLGEINLTGKTNGGAAATGGNGLFGKVIRIDGGDWSRLINRHDFGPIFQRTLDNKQVLGAGIEQINQTQVGK</sequence>
<accession>A0ABS3JRJ3</accession>
<name>A0ABS3JRJ3_9BACT</name>
<keyword evidence="2" id="KW-1185">Reference proteome</keyword>
<proteinExistence type="predicted"/>
<reference evidence="1 2" key="1">
    <citation type="submission" date="2021-03" db="EMBL/GenBank/DDBJ databases">
        <title>Fibrella sp. HMF5405 genome sequencing and assembly.</title>
        <authorList>
            <person name="Kang H."/>
            <person name="Kim H."/>
            <person name="Bae S."/>
            <person name="Joh K."/>
        </authorList>
    </citation>
    <scope>NUCLEOTIDE SEQUENCE [LARGE SCALE GENOMIC DNA]</scope>
    <source>
        <strain evidence="1 2">HMF5405</strain>
    </source>
</reference>
<evidence type="ECO:0000313" key="2">
    <source>
        <dbReference type="Proteomes" id="UP000664628"/>
    </source>
</evidence>
<protein>
    <submittedName>
        <fullName evidence="1">Uncharacterized protein</fullName>
    </submittedName>
</protein>
<dbReference type="Proteomes" id="UP000664628">
    <property type="component" value="Unassembled WGS sequence"/>
</dbReference>